<comment type="caution">
    <text evidence="2">The sequence shown here is derived from an EMBL/GenBank/DDBJ whole genome shotgun (WGS) entry which is preliminary data.</text>
</comment>
<dbReference type="EMBL" id="SMLW01000650">
    <property type="protein sequence ID" value="MTI28001.1"/>
    <property type="molecule type" value="Genomic_DNA"/>
</dbReference>
<dbReference type="InterPro" id="IPR025433">
    <property type="entry name" value="DUF4168"/>
</dbReference>
<evidence type="ECO:0000313" key="3">
    <source>
        <dbReference type="Proteomes" id="UP000798808"/>
    </source>
</evidence>
<keyword evidence="3" id="KW-1185">Reference proteome</keyword>
<feature type="domain" description="DUF4168" evidence="1">
    <location>
        <begin position="41"/>
        <end position="153"/>
    </location>
</feature>
<reference evidence="2 3" key="1">
    <citation type="submission" date="2019-02" db="EMBL/GenBank/DDBJ databases">
        <authorList>
            <person name="Goldberg S.R."/>
            <person name="Haltli B.A."/>
            <person name="Correa H."/>
            <person name="Russell K.G."/>
        </authorList>
    </citation>
    <scope>NUCLEOTIDE SEQUENCE [LARGE SCALE GENOMIC DNA]</scope>
    <source>
        <strain evidence="2 3">JCM 16186</strain>
    </source>
</reference>
<dbReference type="Proteomes" id="UP000798808">
    <property type="component" value="Unassembled WGS sequence"/>
</dbReference>
<protein>
    <submittedName>
        <fullName evidence="2">DUF4168 domain-containing protein</fullName>
    </submittedName>
</protein>
<evidence type="ECO:0000259" key="1">
    <source>
        <dbReference type="Pfam" id="PF13767"/>
    </source>
</evidence>
<accession>A0ABW9RWB9</accession>
<dbReference type="Pfam" id="PF13767">
    <property type="entry name" value="DUF4168"/>
    <property type="match status" value="1"/>
</dbReference>
<organism evidence="2 3">
    <name type="scientific">Fulvivirga kasyanovii</name>
    <dbReference type="NCBI Taxonomy" id="396812"/>
    <lineage>
        <taxon>Bacteria</taxon>
        <taxon>Pseudomonadati</taxon>
        <taxon>Bacteroidota</taxon>
        <taxon>Cytophagia</taxon>
        <taxon>Cytophagales</taxon>
        <taxon>Fulvivirgaceae</taxon>
        <taxon>Fulvivirga</taxon>
    </lineage>
</organism>
<gene>
    <name evidence="2" type="ORF">E1163_23795</name>
</gene>
<evidence type="ECO:0000313" key="2">
    <source>
        <dbReference type="EMBL" id="MTI28001.1"/>
    </source>
</evidence>
<dbReference type="RefSeq" id="WP_155175088.1">
    <property type="nucleotide sequence ID" value="NZ_BAAAFL010000053.1"/>
</dbReference>
<sequence>MLLKNENPNCLYKWLMSLVMVVVLYSTSLAQSPTQVRDDFSKDELESFVDAYEEVQVIQEESDKQVMTAIESGDLTMERFNEILAQQQDPGKVSDASAEEMAAFNSAAQTIIKERQKVEMQMVDAIEEEGIDINTYQEIMIAYQQSPKVQKKINKILEQ</sequence>
<proteinExistence type="predicted"/>
<name>A0ABW9RWB9_9BACT</name>